<evidence type="ECO:0000313" key="2">
    <source>
        <dbReference type="Proteomes" id="UP000306229"/>
    </source>
</evidence>
<dbReference type="RefSeq" id="WP_138948744.1">
    <property type="nucleotide sequence ID" value="NZ_CP040749.1"/>
</dbReference>
<reference evidence="1 2" key="1">
    <citation type="submission" date="2019-05" db="EMBL/GenBank/DDBJ databases">
        <title>Algicella ahnfeltiae gen. nov., sp. nov., a novel marine bacterium of the family Flavobacteriaceae isolated from a red alga.</title>
        <authorList>
            <person name="Nedashkovskaya O.I."/>
            <person name="Kukhlevskiy A.D."/>
            <person name="Kim S.-G."/>
            <person name="Zhukova N.V."/>
            <person name="Mikhailov V.V."/>
        </authorList>
    </citation>
    <scope>NUCLEOTIDE SEQUENCE [LARGE SCALE GENOMIC DNA]</scope>
    <source>
        <strain evidence="1 2">10Alg115</strain>
    </source>
</reference>
<dbReference type="KEGG" id="fbe:FF125_04980"/>
<dbReference type="EMBL" id="CP040749">
    <property type="protein sequence ID" value="QCX37820.1"/>
    <property type="molecule type" value="Genomic_DNA"/>
</dbReference>
<keyword evidence="2" id="KW-1185">Reference proteome</keyword>
<evidence type="ECO:0000313" key="1">
    <source>
        <dbReference type="EMBL" id="QCX37820.1"/>
    </source>
</evidence>
<organism evidence="1 2">
    <name type="scientific">Aureibaculum algae</name>
    <dbReference type="NCBI Taxonomy" id="2584122"/>
    <lineage>
        <taxon>Bacteria</taxon>
        <taxon>Pseudomonadati</taxon>
        <taxon>Bacteroidota</taxon>
        <taxon>Flavobacteriia</taxon>
        <taxon>Flavobacteriales</taxon>
        <taxon>Flavobacteriaceae</taxon>
        <taxon>Aureibaculum</taxon>
    </lineage>
</organism>
<accession>A0A5B7TNM1</accession>
<protein>
    <recommendedName>
        <fullName evidence="3">Tetratricopeptide repeat protein</fullName>
    </recommendedName>
</protein>
<name>A0A5B7TNM1_9FLAO</name>
<dbReference type="OrthoDB" id="594666at2"/>
<proteinExistence type="predicted"/>
<dbReference type="AlphaFoldDB" id="A0A5B7TNM1"/>
<gene>
    <name evidence="1" type="ORF">FF125_04980</name>
</gene>
<dbReference type="Proteomes" id="UP000306229">
    <property type="component" value="Chromosome"/>
</dbReference>
<evidence type="ECO:0008006" key="3">
    <source>
        <dbReference type="Google" id="ProtNLM"/>
    </source>
</evidence>
<sequence length="264" mass="30590">MNISEFTSLLDTKRSITIEQTNAIEDILENYPYFQAARMIHLKGLKNQHSFKYNSALKSTAAYTTNRTVLFDFITANTLDNSNIIEKKKQKIATNEVVDFEIIEELEHEKPVAEIIEEETVIEKVEEKLNIGKPLVFDLSEMHSFSEWMQLTNIKPIDRQEISEDIKQKEVSVNQDKFDIIDQFIATKPKMEAVKNVENIDVSFESVVEDGTLMTETLARVYLEQKKYDNAIQAFKILSLKYPEKSSFFADRIKAIKFLQKNNS</sequence>